<sequence length="167" mass="17771">MVPSNGNCISLILIIFIATLTLSSFSVAQDKPEDFLAAHNKVRAADGVGPLKWSPTLALYASSYANELAAGGCNNIHHSDGPFGENLAYSEGDLSGVKAVELWADEKANYDYKSNTCAAGKICGHYTQVVWKDTLEVGCAKVKCPGGGTLISCNYDPTGNYEGERPF</sequence>
<dbReference type="InterPro" id="IPR035940">
    <property type="entry name" value="CAP_sf"/>
</dbReference>
<evidence type="ECO:0000313" key="7">
    <source>
        <dbReference type="EMBL" id="CAL1389863.1"/>
    </source>
</evidence>
<gene>
    <name evidence="7" type="ORF">LTRI10_LOCUS30691</name>
</gene>
<evidence type="ECO:0000259" key="6">
    <source>
        <dbReference type="SMART" id="SM00198"/>
    </source>
</evidence>
<dbReference type="Gene3D" id="3.40.33.10">
    <property type="entry name" value="CAP"/>
    <property type="match status" value="1"/>
</dbReference>
<reference evidence="7 8" key="1">
    <citation type="submission" date="2024-04" db="EMBL/GenBank/DDBJ databases">
        <authorList>
            <person name="Fracassetti M."/>
        </authorList>
    </citation>
    <scope>NUCLEOTIDE SEQUENCE [LARGE SCALE GENOMIC DNA]</scope>
</reference>
<name>A0AAV2EVV4_9ROSI</name>
<evidence type="ECO:0000256" key="1">
    <source>
        <dbReference type="ARBA" id="ARBA00009923"/>
    </source>
</evidence>
<dbReference type="PROSITE" id="PS01010">
    <property type="entry name" value="CRISP_2"/>
    <property type="match status" value="1"/>
</dbReference>
<dbReference type="Pfam" id="PF00188">
    <property type="entry name" value="CAP"/>
    <property type="match status" value="1"/>
</dbReference>
<evidence type="ECO:0000256" key="4">
    <source>
        <dbReference type="ARBA" id="ARBA00023157"/>
    </source>
</evidence>
<dbReference type="InterPro" id="IPR018244">
    <property type="entry name" value="Allrgn_V5/Tpx1_CS"/>
</dbReference>
<accession>A0AAV2EVV4</accession>
<protein>
    <recommendedName>
        <fullName evidence="6">SCP domain-containing protein</fullName>
    </recommendedName>
</protein>
<dbReference type="AlphaFoldDB" id="A0AAV2EVV4"/>
<dbReference type="SUPFAM" id="SSF55797">
    <property type="entry name" value="PR-1-like"/>
    <property type="match status" value="1"/>
</dbReference>
<dbReference type="GO" id="GO:0098542">
    <property type="term" value="P:defense response to other organism"/>
    <property type="evidence" value="ECO:0007669"/>
    <property type="project" value="UniProtKB-ARBA"/>
</dbReference>
<keyword evidence="2 5" id="KW-0732">Signal</keyword>
<dbReference type="InterPro" id="IPR014044">
    <property type="entry name" value="CAP_dom"/>
</dbReference>
<dbReference type="FunFam" id="3.40.33.10:FF:000006">
    <property type="entry name" value="Putative pathogenesis-related protein 1"/>
    <property type="match status" value="1"/>
</dbReference>
<feature type="domain" description="SCP" evidence="6">
    <location>
        <begin position="30"/>
        <end position="163"/>
    </location>
</feature>
<proteinExistence type="inferred from homology"/>
<organism evidence="7 8">
    <name type="scientific">Linum trigynum</name>
    <dbReference type="NCBI Taxonomy" id="586398"/>
    <lineage>
        <taxon>Eukaryota</taxon>
        <taxon>Viridiplantae</taxon>
        <taxon>Streptophyta</taxon>
        <taxon>Embryophyta</taxon>
        <taxon>Tracheophyta</taxon>
        <taxon>Spermatophyta</taxon>
        <taxon>Magnoliopsida</taxon>
        <taxon>eudicotyledons</taxon>
        <taxon>Gunneridae</taxon>
        <taxon>Pentapetalae</taxon>
        <taxon>rosids</taxon>
        <taxon>fabids</taxon>
        <taxon>Malpighiales</taxon>
        <taxon>Linaceae</taxon>
        <taxon>Linum</taxon>
    </lineage>
</organism>
<keyword evidence="4" id="KW-1015">Disulfide bond</keyword>
<feature type="signal peptide" evidence="5">
    <location>
        <begin position="1"/>
        <end position="23"/>
    </location>
</feature>
<dbReference type="PROSITE" id="PS01009">
    <property type="entry name" value="CRISP_1"/>
    <property type="match status" value="1"/>
</dbReference>
<dbReference type="PRINTS" id="PR00837">
    <property type="entry name" value="V5TPXLIKE"/>
</dbReference>
<dbReference type="GO" id="GO:0005576">
    <property type="term" value="C:extracellular region"/>
    <property type="evidence" value="ECO:0007669"/>
    <property type="project" value="InterPro"/>
</dbReference>
<dbReference type="EMBL" id="OZ034818">
    <property type="protein sequence ID" value="CAL1389863.1"/>
    <property type="molecule type" value="Genomic_DNA"/>
</dbReference>
<dbReference type="CDD" id="cd05381">
    <property type="entry name" value="CAP_PR-1"/>
    <property type="match status" value="1"/>
</dbReference>
<dbReference type="Proteomes" id="UP001497516">
    <property type="component" value="Chromosome 5"/>
</dbReference>
<feature type="chain" id="PRO_5043505965" description="SCP domain-containing protein" evidence="5">
    <location>
        <begin position="24"/>
        <end position="167"/>
    </location>
</feature>
<dbReference type="SMART" id="SM00198">
    <property type="entry name" value="SCP"/>
    <property type="match status" value="1"/>
</dbReference>
<evidence type="ECO:0000256" key="3">
    <source>
        <dbReference type="ARBA" id="ARBA00022821"/>
    </source>
</evidence>
<evidence type="ECO:0000256" key="5">
    <source>
        <dbReference type="SAM" id="SignalP"/>
    </source>
</evidence>
<evidence type="ECO:0000313" key="8">
    <source>
        <dbReference type="Proteomes" id="UP001497516"/>
    </source>
</evidence>
<keyword evidence="8" id="KW-1185">Reference proteome</keyword>
<evidence type="ECO:0000256" key="2">
    <source>
        <dbReference type="ARBA" id="ARBA00022729"/>
    </source>
</evidence>
<dbReference type="InterPro" id="IPR001283">
    <property type="entry name" value="CRISP-related"/>
</dbReference>
<keyword evidence="3" id="KW-0611">Plant defense</keyword>
<dbReference type="PANTHER" id="PTHR10334">
    <property type="entry name" value="CYSTEINE-RICH SECRETORY PROTEIN-RELATED"/>
    <property type="match status" value="1"/>
</dbReference>
<comment type="similarity">
    <text evidence="1">Belongs to the CRISP family.</text>
</comment>